<evidence type="ECO:0000313" key="1">
    <source>
        <dbReference type="EMBL" id="KDR21385.1"/>
    </source>
</evidence>
<dbReference type="Proteomes" id="UP000027135">
    <property type="component" value="Unassembled WGS sequence"/>
</dbReference>
<keyword evidence="2" id="KW-1185">Reference proteome</keyword>
<sequence length="106" mass="11935">MIIKGENQPNSSLEVTAEKIVDVEMIVPDYHIKKESPEVKSVENEVVKTEPKKGRGRPRKTALVPAVVPVIEPPLEQVLRPKRMCRGRERPPVVVKVRKPRVGKGK</sequence>
<protein>
    <submittedName>
        <fullName evidence="1">Uncharacterized protein</fullName>
    </submittedName>
</protein>
<dbReference type="EMBL" id="KK852559">
    <property type="protein sequence ID" value="KDR21385.1"/>
    <property type="molecule type" value="Genomic_DNA"/>
</dbReference>
<proteinExistence type="predicted"/>
<dbReference type="InParanoid" id="A0A067RL96"/>
<evidence type="ECO:0000313" key="2">
    <source>
        <dbReference type="Proteomes" id="UP000027135"/>
    </source>
</evidence>
<organism evidence="1 2">
    <name type="scientific">Zootermopsis nevadensis</name>
    <name type="common">Dampwood termite</name>
    <dbReference type="NCBI Taxonomy" id="136037"/>
    <lineage>
        <taxon>Eukaryota</taxon>
        <taxon>Metazoa</taxon>
        <taxon>Ecdysozoa</taxon>
        <taxon>Arthropoda</taxon>
        <taxon>Hexapoda</taxon>
        <taxon>Insecta</taxon>
        <taxon>Pterygota</taxon>
        <taxon>Neoptera</taxon>
        <taxon>Polyneoptera</taxon>
        <taxon>Dictyoptera</taxon>
        <taxon>Blattodea</taxon>
        <taxon>Blattoidea</taxon>
        <taxon>Termitoidae</taxon>
        <taxon>Termopsidae</taxon>
        <taxon>Zootermopsis</taxon>
    </lineage>
</organism>
<reference evidence="1 2" key="1">
    <citation type="journal article" date="2014" name="Nat. Commun.">
        <title>Molecular traces of alternative social organization in a termite genome.</title>
        <authorList>
            <person name="Terrapon N."/>
            <person name="Li C."/>
            <person name="Robertson H.M."/>
            <person name="Ji L."/>
            <person name="Meng X."/>
            <person name="Booth W."/>
            <person name="Chen Z."/>
            <person name="Childers C.P."/>
            <person name="Glastad K.M."/>
            <person name="Gokhale K."/>
            <person name="Gowin J."/>
            <person name="Gronenberg W."/>
            <person name="Hermansen R.A."/>
            <person name="Hu H."/>
            <person name="Hunt B.G."/>
            <person name="Huylmans A.K."/>
            <person name="Khalil S.M."/>
            <person name="Mitchell R.D."/>
            <person name="Munoz-Torres M.C."/>
            <person name="Mustard J.A."/>
            <person name="Pan H."/>
            <person name="Reese J.T."/>
            <person name="Scharf M.E."/>
            <person name="Sun F."/>
            <person name="Vogel H."/>
            <person name="Xiao J."/>
            <person name="Yang W."/>
            <person name="Yang Z."/>
            <person name="Yang Z."/>
            <person name="Zhou J."/>
            <person name="Zhu J."/>
            <person name="Brent C.S."/>
            <person name="Elsik C.G."/>
            <person name="Goodisman M.A."/>
            <person name="Liberles D.A."/>
            <person name="Roe R.M."/>
            <person name="Vargo E.L."/>
            <person name="Vilcinskas A."/>
            <person name="Wang J."/>
            <person name="Bornberg-Bauer E."/>
            <person name="Korb J."/>
            <person name="Zhang G."/>
            <person name="Liebig J."/>
        </authorList>
    </citation>
    <scope>NUCLEOTIDE SEQUENCE [LARGE SCALE GENOMIC DNA]</scope>
    <source>
        <tissue evidence="1">Whole organism</tissue>
    </source>
</reference>
<name>A0A067RL96_ZOONE</name>
<gene>
    <name evidence="1" type="ORF">L798_03161</name>
</gene>
<dbReference type="STRING" id="136037.A0A067RL96"/>
<accession>A0A067RL96</accession>
<dbReference type="AlphaFoldDB" id="A0A067RL96"/>